<evidence type="ECO:0000259" key="5">
    <source>
        <dbReference type="Pfam" id="PF05347"/>
    </source>
</evidence>
<dbReference type="Proteomes" id="UP000824469">
    <property type="component" value="Unassembled WGS sequence"/>
</dbReference>
<feature type="domain" description="Complex 1 LYR protein" evidence="5">
    <location>
        <begin position="27"/>
        <end position="86"/>
    </location>
</feature>
<evidence type="ECO:0000313" key="6">
    <source>
        <dbReference type="EMBL" id="KAH9328761.1"/>
    </source>
</evidence>
<dbReference type="GO" id="GO:0034553">
    <property type="term" value="P:mitochondrial respiratory chain complex II assembly"/>
    <property type="evidence" value="ECO:0007669"/>
    <property type="project" value="InterPro"/>
</dbReference>
<organism evidence="6 7">
    <name type="scientific">Taxus chinensis</name>
    <name type="common">Chinese yew</name>
    <name type="synonym">Taxus wallichiana var. chinensis</name>
    <dbReference type="NCBI Taxonomy" id="29808"/>
    <lineage>
        <taxon>Eukaryota</taxon>
        <taxon>Viridiplantae</taxon>
        <taxon>Streptophyta</taxon>
        <taxon>Embryophyta</taxon>
        <taxon>Tracheophyta</taxon>
        <taxon>Spermatophyta</taxon>
        <taxon>Pinopsida</taxon>
        <taxon>Pinidae</taxon>
        <taxon>Conifers II</taxon>
        <taxon>Cupressales</taxon>
        <taxon>Taxaceae</taxon>
        <taxon>Taxus</taxon>
    </lineage>
</organism>
<dbReference type="CDD" id="cd20268">
    <property type="entry name" value="Complex1_LYR_SDHAF1_LYRM8"/>
    <property type="match status" value="1"/>
</dbReference>
<evidence type="ECO:0000256" key="1">
    <source>
        <dbReference type="ARBA" id="ARBA00004305"/>
    </source>
</evidence>
<evidence type="ECO:0000313" key="7">
    <source>
        <dbReference type="Proteomes" id="UP000824469"/>
    </source>
</evidence>
<gene>
    <name evidence="6" type="ORF">KI387_000869</name>
</gene>
<evidence type="ECO:0000256" key="2">
    <source>
        <dbReference type="ARBA" id="ARBA00023128"/>
    </source>
</evidence>
<dbReference type="PANTHER" id="PTHR13675:SF1">
    <property type="entry name" value="SUCCINATE DEHYDROGENASE ASSEMBLY FACTOR 1, MITOCHONDRIAL"/>
    <property type="match status" value="1"/>
</dbReference>
<evidence type="ECO:0000256" key="4">
    <source>
        <dbReference type="ARBA" id="ARBA00025715"/>
    </source>
</evidence>
<reference evidence="6 7" key="1">
    <citation type="journal article" date="2021" name="Nat. Plants">
        <title>The Taxus genome provides insights into paclitaxel biosynthesis.</title>
        <authorList>
            <person name="Xiong X."/>
            <person name="Gou J."/>
            <person name="Liao Q."/>
            <person name="Li Y."/>
            <person name="Zhou Q."/>
            <person name="Bi G."/>
            <person name="Li C."/>
            <person name="Du R."/>
            <person name="Wang X."/>
            <person name="Sun T."/>
            <person name="Guo L."/>
            <person name="Liang H."/>
            <person name="Lu P."/>
            <person name="Wu Y."/>
            <person name="Zhang Z."/>
            <person name="Ro D.K."/>
            <person name="Shang Y."/>
            <person name="Huang S."/>
            <person name="Yan J."/>
        </authorList>
    </citation>
    <scope>NUCLEOTIDE SEQUENCE [LARGE SCALE GENOMIC DNA]</scope>
    <source>
        <strain evidence="6">Ta-2019</strain>
    </source>
</reference>
<protein>
    <recommendedName>
        <fullName evidence="5">Complex 1 LYR protein domain-containing protein</fullName>
    </recommendedName>
</protein>
<dbReference type="AlphaFoldDB" id="A0AA38LM02"/>
<keyword evidence="3" id="KW-0143">Chaperone</keyword>
<dbReference type="PANTHER" id="PTHR13675">
    <property type="entry name" value="LYR MOTIF-CONTAINING PROTEIN 2"/>
    <property type="match status" value="1"/>
</dbReference>
<dbReference type="GO" id="GO:0005759">
    <property type="term" value="C:mitochondrial matrix"/>
    <property type="evidence" value="ECO:0007669"/>
    <property type="project" value="UniProtKB-SubCell"/>
</dbReference>
<name>A0AA38LM02_TAXCH</name>
<accession>A0AA38LM02</accession>
<proteinExistence type="inferred from homology"/>
<dbReference type="EMBL" id="JAHRHJ020000001">
    <property type="protein sequence ID" value="KAH9328761.1"/>
    <property type="molecule type" value="Genomic_DNA"/>
</dbReference>
<dbReference type="OMA" id="VEMYSSP"/>
<keyword evidence="7" id="KW-1185">Reference proteome</keyword>
<dbReference type="InterPro" id="IPR045295">
    <property type="entry name" value="Complex1_LYR_SDHAF1_LYRM8"/>
</dbReference>
<dbReference type="InterPro" id="IPR008011">
    <property type="entry name" value="Complex1_LYR_dom"/>
</dbReference>
<feature type="non-terminal residue" evidence="6">
    <location>
        <position position="100"/>
    </location>
</feature>
<keyword evidence="2" id="KW-0496">Mitochondrion</keyword>
<evidence type="ECO:0000256" key="3">
    <source>
        <dbReference type="ARBA" id="ARBA00023186"/>
    </source>
</evidence>
<sequence length="100" mass="11475">STELLKGRGEKLSHSMAPAPRFSGIQRQVFSLYRGFLRASRSKDPQQRHRIQHVVSTEFRKNATSVDKKDFNYIEYLLRRGNRQLELLKSSAAVGLSVVE</sequence>
<comment type="subcellular location">
    <subcellularLocation>
        <location evidence="1">Mitochondrion matrix</location>
    </subcellularLocation>
</comment>
<feature type="non-terminal residue" evidence="6">
    <location>
        <position position="1"/>
    </location>
</feature>
<dbReference type="Pfam" id="PF05347">
    <property type="entry name" value="Complex1_LYR"/>
    <property type="match status" value="1"/>
</dbReference>
<comment type="caution">
    <text evidence="6">The sequence shown here is derived from an EMBL/GenBank/DDBJ whole genome shotgun (WGS) entry which is preliminary data.</text>
</comment>
<comment type="similarity">
    <text evidence="4">Belongs to the complex I LYR family. SDHAF1 subfamily.</text>
</comment>